<reference evidence="1 2" key="1">
    <citation type="journal article" date="2016" name="Genome Announc.">
        <title>Complete Genome Sequence of Thiostrepton-Producing Streptomyces laurentii ATCC 31255.</title>
        <authorList>
            <person name="Doi K."/>
            <person name="Fujino Y."/>
            <person name="Nagayoshi Y."/>
            <person name="Ohshima T."/>
            <person name="Ogata S."/>
        </authorList>
    </citation>
    <scope>NUCLEOTIDE SEQUENCE [LARGE SCALE GENOMIC DNA]</scope>
    <source>
        <strain evidence="1 2">ATCC 31255</strain>
    </source>
</reference>
<accession>A0A169N4L7</accession>
<name>A0A169N4L7_STRLU</name>
<dbReference type="AlphaFoldDB" id="A0A169N4L7"/>
<organism evidence="1 2">
    <name type="scientific">Streptomyces laurentii</name>
    <dbReference type="NCBI Taxonomy" id="39478"/>
    <lineage>
        <taxon>Bacteria</taxon>
        <taxon>Bacillati</taxon>
        <taxon>Actinomycetota</taxon>
        <taxon>Actinomycetes</taxon>
        <taxon>Kitasatosporales</taxon>
        <taxon>Streptomycetaceae</taxon>
        <taxon>Streptomyces</taxon>
    </lineage>
</organism>
<evidence type="ECO:0000313" key="2">
    <source>
        <dbReference type="Proteomes" id="UP000217676"/>
    </source>
</evidence>
<dbReference type="KEGG" id="slau:SLA_0844"/>
<dbReference type="EMBL" id="AP017424">
    <property type="protein sequence ID" value="BAU81798.1"/>
    <property type="molecule type" value="Genomic_DNA"/>
</dbReference>
<sequence length="216" mass="23355">MVRAVAGVADNSFDGLRRPCQGGAMAESGTVDWFAAGDEGERGRLYAYRIRGRDRGGVLLWIGGVGNARDRVLTLPGAAGHRTVPVFRTAGQARRYADRRGWPLAHPEADTLELARVQHWLADPARRRVPAGAVLDAWNFFEDLARGLPAASGPRQTAVHDGAYEKLFGDACDIWTPEERGAVQELLTAGVELWNSCLVSVKPRASAVRITGSVGR</sequence>
<protein>
    <submittedName>
        <fullName evidence="1">Uncharacterized protein</fullName>
    </submittedName>
</protein>
<proteinExistence type="predicted"/>
<keyword evidence="2" id="KW-1185">Reference proteome</keyword>
<evidence type="ECO:0000313" key="1">
    <source>
        <dbReference type="EMBL" id="BAU81798.1"/>
    </source>
</evidence>
<gene>
    <name evidence="1" type="ORF">SLA_0844</name>
</gene>
<dbReference type="Proteomes" id="UP000217676">
    <property type="component" value="Chromosome"/>
</dbReference>